<keyword evidence="2" id="KW-1003">Cell membrane</keyword>
<dbReference type="EMBL" id="CP157942">
    <property type="protein sequence ID" value="XBS67179.1"/>
    <property type="molecule type" value="Genomic_DNA"/>
</dbReference>
<evidence type="ECO:0000256" key="1">
    <source>
        <dbReference type="ARBA" id="ARBA00004429"/>
    </source>
</evidence>
<feature type="transmembrane region" description="Helical" evidence="6">
    <location>
        <begin position="380"/>
        <end position="400"/>
    </location>
</feature>
<evidence type="ECO:0000313" key="8">
    <source>
        <dbReference type="EMBL" id="XBS67179.1"/>
    </source>
</evidence>
<dbReference type="Pfam" id="PF07690">
    <property type="entry name" value="MFS_1"/>
    <property type="match status" value="1"/>
</dbReference>
<reference evidence="8" key="1">
    <citation type="submission" date="2024-06" db="EMBL/GenBank/DDBJ databases">
        <authorList>
            <person name="Dussert Y."/>
            <person name="Peccoud J."/>
            <person name="Pigeault R."/>
        </authorList>
    </citation>
    <scope>NUCLEOTIDE SEQUENCE</scope>
    <source>
        <strain evidence="8">WArc</strain>
    </source>
</reference>
<feature type="transmembrane region" description="Helical" evidence="6">
    <location>
        <begin position="7"/>
        <end position="29"/>
    </location>
</feature>
<evidence type="ECO:0000256" key="4">
    <source>
        <dbReference type="ARBA" id="ARBA00022989"/>
    </source>
</evidence>
<evidence type="ECO:0000259" key="7">
    <source>
        <dbReference type="PROSITE" id="PS50850"/>
    </source>
</evidence>
<dbReference type="PANTHER" id="PTHR43124">
    <property type="entry name" value="PURINE EFFLUX PUMP PBUE"/>
    <property type="match status" value="1"/>
</dbReference>
<feature type="transmembrane region" description="Helical" evidence="6">
    <location>
        <begin position="162"/>
        <end position="185"/>
    </location>
</feature>
<dbReference type="GO" id="GO:0022857">
    <property type="term" value="F:transmembrane transporter activity"/>
    <property type="evidence" value="ECO:0007669"/>
    <property type="project" value="InterPro"/>
</dbReference>
<dbReference type="AlphaFoldDB" id="A0AAU7Q239"/>
<feature type="transmembrane region" description="Helical" evidence="6">
    <location>
        <begin position="249"/>
        <end position="266"/>
    </location>
</feature>
<dbReference type="InterPro" id="IPR050189">
    <property type="entry name" value="MFS_Efflux_Transporters"/>
</dbReference>
<dbReference type="InterPro" id="IPR020846">
    <property type="entry name" value="MFS_dom"/>
</dbReference>
<keyword evidence="4 6" id="KW-1133">Transmembrane helix</keyword>
<dbReference type="PANTHER" id="PTHR43124:SF3">
    <property type="entry name" value="CHLORAMPHENICOL EFFLUX PUMP RV0191"/>
    <property type="match status" value="1"/>
</dbReference>
<feature type="transmembrane region" description="Helical" evidence="6">
    <location>
        <begin position="273"/>
        <end position="292"/>
    </location>
</feature>
<dbReference type="GO" id="GO:0005886">
    <property type="term" value="C:plasma membrane"/>
    <property type="evidence" value="ECO:0007669"/>
    <property type="project" value="UniProtKB-SubCell"/>
</dbReference>
<dbReference type="PROSITE" id="PS50850">
    <property type="entry name" value="MFS"/>
    <property type="match status" value="1"/>
</dbReference>
<feature type="transmembrane region" description="Helical" evidence="6">
    <location>
        <begin position="97"/>
        <end position="117"/>
    </location>
</feature>
<keyword evidence="3 6" id="KW-0812">Transmembrane</keyword>
<feature type="domain" description="Major facilitator superfamily (MFS) profile" evidence="7">
    <location>
        <begin position="5"/>
        <end position="402"/>
    </location>
</feature>
<organism evidence="8">
    <name type="scientific">Wolbachia endosymbiont of Armadillidium arcangelii</name>
    <dbReference type="NCBI Taxonomy" id="3158571"/>
    <lineage>
        <taxon>Bacteria</taxon>
        <taxon>Pseudomonadati</taxon>
        <taxon>Pseudomonadota</taxon>
        <taxon>Alphaproteobacteria</taxon>
        <taxon>Rickettsiales</taxon>
        <taxon>Anaplasmataceae</taxon>
        <taxon>Wolbachieae</taxon>
        <taxon>Wolbachia</taxon>
    </lineage>
</organism>
<dbReference type="Gene3D" id="1.20.1250.20">
    <property type="entry name" value="MFS general substrate transporter like domains"/>
    <property type="match status" value="1"/>
</dbReference>
<evidence type="ECO:0000256" key="3">
    <source>
        <dbReference type="ARBA" id="ARBA00022692"/>
    </source>
</evidence>
<feature type="transmembrane region" description="Helical" evidence="6">
    <location>
        <begin position="129"/>
        <end position="147"/>
    </location>
</feature>
<protein>
    <submittedName>
        <fullName evidence="8">MFS transporter</fullName>
    </submittedName>
</protein>
<feature type="transmembrane region" description="Helical" evidence="6">
    <location>
        <begin position="49"/>
        <end position="66"/>
    </location>
</feature>
<dbReference type="RefSeq" id="WP_349967717.1">
    <property type="nucleotide sequence ID" value="NZ_CP157942.1"/>
</dbReference>
<feature type="transmembrane region" description="Helical" evidence="6">
    <location>
        <begin position="73"/>
        <end position="91"/>
    </location>
</feature>
<keyword evidence="5 6" id="KW-0472">Membrane</keyword>
<accession>A0AAU7Q239</accession>
<comment type="subcellular location">
    <subcellularLocation>
        <location evidence="1">Cell inner membrane</location>
        <topology evidence="1">Multi-pass membrane protein</topology>
    </subcellularLocation>
</comment>
<dbReference type="SUPFAM" id="SSF103473">
    <property type="entry name" value="MFS general substrate transporter"/>
    <property type="match status" value="1"/>
</dbReference>
<evidence type="ECO:0000256" key="6">
    <source>
        <dbReference type="SAM" id="Phobius"/>
    </source>
</evidence>
<feature type="transmembrane region" description="Helical" evidence="6">
    <location>
        <begin position="340"/>
        <end position="360"/>
    </location>
</feature>
<proteinExistence type="predicted"/>
<dbReference type="InterPro" id="IPR011701">
    <property type="entry name" value="MFS"/>
</dbReference>
<dbReference type="InterPro" id="IPR036259">
    <property type="entry name" value="MFS_trans_sf"/>
</dbReference>
<evidence type="ECO:0000256" key="5">
    <source>
        <dbReference type="ARBA" id="ARBA00023136"/>
    </source>
</evidence>
<evidence type="ECO:0000256" key="2">
    <source>
        <dbReference type="ARBA" id="ARBA00022475"/>
    </source>
</evidence>
<feature type="transmembrane region" description="Helical" evidence="6">
    <location>
        <begin position="298"/>
        <end position="319"/>
    </location>
</feature>
<sequence length="411" mass="45718">MLQRNFLIWLLASLFYAYQYILRVIPNVVVPELVVRFNIGITEIGQFCGLYYVGYVLAHIPVGILLDRFGSKVVIPICITLTSLGALPLVSSNDWSYFIIGRIITGIGSSASVLGLFKIIRIYYHREKFAMMFSISVIIGILGGVFATKPLHVLLDKFGWDYVFTMCIMLGLLLALTTFISIPKVGTSDEELNIKNLSKVIFNKDILLISLFGGFMVGPLEGFADAWSATFLHEMYAIDRHIAYSISKWILIGFGFGHLLLPYILAKNPTKHYEIIISCAMAMIIVFLLLFICNISEFLACMLLFIIGLASAYQIAFTAKVVSCVKNDAVASAGSVVNSIVMSFGYFFHVIIANIMNFYWNGEIIDGKPFYGADVMVKSMLIIPVCLLIGMIGFLSLKIISCKKSLPNLKN</sequence>
<gene>
    <name evidence="8" type="ORF">ABLO99_00155</name>
</gene>
<name>A0AAU7Q239_9RICK</name>
<feature type="transmembrane region" description="Helical" evidence="6">
    <location>
        <begin position="206"/>
        <end position="229"/>
    </location>
</feature>